<dbReference type="Proteomes" id="UP000741013">
    <property type="component" value="Unassembled WGS sequence"/>
</dbReference>
<dbReference type="InterPro" id="IPR012338">
    <property type="entry name" value="Beta-lactam/transpept-like"/>
</dbReference>
<proteinExistence type="inferred from homology"/>
<dbReference type="NCBIfam" id="TIGR00666">
    <property type="entry name" value="PBP4"/>
    <property type="match status" value="1"/>
</dbReference>
<sequence>MPAVVHAQPMRIEPSGEQRPAPATTGAEEGPPAATEVEPKRRRKWPWIAAALVVLLVLGGGTVAAVQPAVANRLELPWAPNKPKGDPPAALAVNRQLQAPGPSAPSPTPEGVAAALKGPAAAAALGTLSGSVIDPATGTALWAKDADKPLTPASTTKVLTVAAALLAVDHGHQISTKVVQGADPGTAIVVAGGDPTINSLSDGKDSIYPGSAHLDDLVKQVMEASGGKIKQVQLDLSVFQGETFGPGWAPEDAPSTYAAVVEPVMLDGGRSSATDEKSMRVANPAKSFADKFASKLGATAGGNAKAPEGAKVLGEIKSAPLTELISNVLNHSDNLMGDAVARQTALATGEKGSFEGGAKATEEVLKKNGFDLQGVELFDGSGLSVDNRIPAKVLAEVLSVAAAPDGKDPRTAKLRPLLGDLSVAGGSTGRLVSRYTSGPEEAGKGWVRAKTGTLSGVNTLAGVVLDKDGHLLVFALMSLGSESDAARSALDAVVAELRGCGCR</sequence>
<keyword evidence="4" id="KW-0472">Membrane</keyword>
<name>A0ABS4PIK5_9PSEU</name>
<dbReference type="RefSeq" id="WP_308158641.1">
    <property type="nucleotide sequence ID" value="NZ_JAGGMS010000001.1"/>
</dbReference>
<dbReference type="EMBL" id="JAGGMS010000001">
    <property type="protein sequence ID" value="MBP2179252.1"/>
    <property type="molecule type" value="Genomic_DNA"/>
</dbReference>
<keyword evidence="5" id="KW-0121">Carboxypeptidase</keyword>
<evidence type="ECO:0000256" key="3">
    <source>
        <dbReference type="SAM" id="MobiDB-lite"/>
    </source>
</evidence>
<accession>A0ABS4PIK5</accession>
<feature type="region of interest" description="Disordered" evidence="3">
    <location>
        <begin position="1"/>
        <end position="40"/>
    </location>
</feature>
<dbReference type="EC" id="3.4.16.4" evidence="5"/>
<dbReference type="SUPFAM" id="SSF56601">
    <property type="entry name" value="beta-lactamase/transpeptidase-like"/>
    <property type="match status" value="1"/>
</dbReference>
<comment type="caution">
    <text evidence="5">The sequence shown here is derived from an EMBL/GenBank/DDBJ whole genome shotgun (WGS) entry which is preliminary data.</text>
</comment>
<comment type="similarity">
    <text evidence="1">Belongs to the peptidase S13 family.</text>
</comment>
<evidence type="ECO:0000313" key="5">
    <source>
        <dbReference type="EMBL" id="MBP2179252.1"/>
    </source>
</evidence>
<dbReference type="Pfam" id="PF02113">
    <property type="entry name" value="Peptidase_S13"/>
    <property type="match status" value="1"/>
</dbReference>
<dbReference type="InterPro" id="IPR000667">
    <property type="entry name" value="Peptidase_S13"/>
</dbReference>
<dbReference type="Gene3D" id="3.40.710.10">
    <property type="entry name" value="DD-peptidase/beta-lactamase superfamily"/>
    <property type="match status" value="2"/>
</dbReference>
<protein>
    <submittedName>
        <fullName evidence="5">D-alanyl-D-alanine carboxypeptidase/D-alanyl-D-alanine-endopeptidase (Penicillin-binding protein 4)</fullName>
        <ecNumber evidence="5">3.4.16.4</ecNumber>
        <ecNumber evidence="5">3.4.21.-</ecNumber>
    </submittedName>
</protein>
<evidence type="ECO:0000256" key="1">
    <source>
        <dbReference type="ARBA" id="ARBA00006096"/>
    </source>
</evidence>
<gene>
    <name evidence="5" type="ORF">JOM49_000778</name>
</gene>
<dbReference type="PANTHER" id="PTHR30023:SF0">
    <property type="entry name" value="PENICILLIN-SENSITIVE CARBOXYPEPTIDASE A"/>
    <property type="match status" value="1"/>
</dbReference>
<keyword evidence="4" id="KW-0812">Transmembrane</keyword>
<keyword evidence="2 5" id="KW-0378">Hydrolase</keyword>
<dbReference type="GO" id="GO:0009002">
    <property type="term" value="F:serine-type D-Ala-D-Ala carboxypeptidase activity"/>
    <property type="evidence" value="ECO:0007669"/>
    <property type="project" value="UniProtKB-EC"/>
</dbReference>
<reference evidence="5 6" key="1">
    <citation type="submission" date="2021-03" db="EMBL/GenBank/DDBJ databases">
        <title>Sequencing the genomes of 1000 actinobacteria strains.</title>
        <authorList>
            <person name="Klenk H.-P."/>
        </authorList>
    </citation>
    <scope>NUCLEOTIDE SEQUENCE [LARGE SCALE GENOMIC DNA]</scope>
    <source>
        <strain evidence="5 6">DSM 45510</strain>
    </source>
</reference>
<organism evidence="5 6">
    <name type="scientific">Amycolatopsis magusensis</name>
    <dbReference type="NCBI Taxonomy" id="882444"/>
    <lineage>
        <taxon>Bacteria</taxon>
        <taxon>Bacillati</taxon>
        <taxon>Actinomycetota</taxon>
        <taxon>Actinomycetes</taxon>
        <taxon>Pseudonocardiales</taxon>
        <taxon>Pseudonocardiaceae</taxon>
        <taxon>Amycolatopsis</taxon>
    </lineage>
</organism>
<keyword evidence="6" id="KW-1185">Reference proteome</keyword>
<keyword evidence="5" id="KW-0645">Protease</keyword>
<dbReference type="EC" id="3.4.21.-" evidence="5"/>
<dbReference type="PRINTS" id="PR00922">
    <property type="entry name" value="DADACBPTASE3"/>
</dbReference>
<evidence type="ECO:0000256" key="4">
    <source>
        <dbReference type="SAM" id="Phobius"/>
    </source>
</evidence>
<dbReference type="PANTHER" id="PTHR30023">
    <property type="entry name" value="D-ALANYL-D-ALANINE CARBOXYPEPTIDASE"/>
    <property type="match status" value="1"/>
</dbReference>
<evidence type="ECO:0000313" key="6">
    <source>
        <dbReference type="Proteomes" id="UP000741013"/>
    </source>
</evidence>
<keyword evidence="4" id="KW-1133">Transmembrane helix</keyword>
<evidence type="ECO:0000256" key="2">
    <source>
        <dbReference type="ARBA" id="ARBA00022801"/>
    </source>
</evidence>
<feature type="transmembrane region" description="Helical" evidence="4">
    <location>
        <begin position="47"/>
        <end position="66"/>
    </location>
</feature>